<evidence type="ECO:0000313" key="2">
    <source>
        <dbReference type="EMBL" id="KAF2308010.1"/>
    </source>
</evidence>
<accession>A0A6A6M2U2</accession>
<keyword evidence="1" id="KW-0175">Coiled coil</keyword>
<proteinExistence type="predicted"/>
<evidence type="ECO:0000313" key="3">
    <source>
        <dbReference type="Proteomes" id="UP000467840"/>
    </source>
</evidence>
<dbReference type="EMBL" id="JAAGAX010000008">
    <property type="protein sequence ID" value="KAF2308010.1"/>
    <property type="molecule type" value="Genomic_DNA"/>
</dbReference>
<gene>
    <name evidence="2" type="ORF">GH714_034315</name>
</gene>
<reference evidence="2 3" key="1">
    <citation type="journal article" date="2020" name="Mol. Plant">
        <title>The Chromosome-Based Rubber Tree Genome Provides New Insights into Spurge Genome Evolution and Rubber Biosynthesis.</title>
        <authorList>
            <person name="Liu J."/>
            <person name="Shi C."/>
            <person name="Shi C.C."/>
            <person name="Li W."/>
            <person name="Zhang Q.J."/>
            <person name="Zhang Y."/>
            <person name="Li K."/>
            <person name="Lu H.F."/>
            <person name="Shi C."/>
            <person name="Zhu S.T."/>
            <person name="Xiao Z.Y."/>
            <person name="Nan H."/>
            <person name="Yue Y."/>
            <person name="Zhu X.G."/>
            <person name="Wu Y."/>
            <person name="Hong X.N."/>
            <person name="Fan G.Y."/>
            <person name="Tong Y."/>
            <person name="Zhang D."/>
            <person name="Mao C.L."/>
            <person name="Liu Y.L."/>
            <person name="Hao S.J."/>
            <person name="Liu W.Q."/>
            <person name="Lv M.Q."/>
            <person name="Zhang H.B."/>
            <person name="Liu Y."/>
            <person name="Hu-Tang G.R."/>
            <person name="Wang J.P."/>
            <person name="Wang J.H."/>
            <person name="Sun Y.H."/>
            <person name="Ni S.B."/>
            <person name="Chen W.B."/>
            <person name="Zhang X.C."/>
            <person name="Jiao Y.N."/>
            <person name="Eichler E.E."/>
            <person name="Li G.H."/>
            <person name="Liu X."/>
            <person name="Gao L.Z."/>
        </authorList>
    </citation>
    <scope>NUCLEOTIDE SEQUENCE [LARGE SCALE GENOMIC DNA]</scope>
    <source>
        <strain evidence="3">cv. GT1</strain>
        <tissue evidence="2">Leaf</tissue>
    </source>
</reference>
<sequence length="190" mass="21471">MKVSNTSGVDLRTSLEINTASTRDASTERCLRTHEEVSTNFTPTLVTSSTPSSPIVMSHRVATLVDIVDPLHDLDFSFLTKFSGSSSSFHFITKHSETTDQEREDEVKAIRNKVASLEKQIAFLMAEIAELKIEEASLMQQEEDLLLDHMIDRSVIFYEGDALRELTTPTEAMIQEHQSCPEFFDSYWSC</sequence>
<evidence type="ECO:0000256" key="1">
    <source>
        <dbReference type="SAM" id="Coils"/>
    </source>
</evidence>
<dbReference type="AlphaFoldDB" id="A0A6A6M2U2"/>
<organism evidence="2 3">
    <name type="scientific">Hevea brasiliensis</name>
    <name type="common">Para rubber tree</name>
    <name type="synonym">Siphonia brasiliensis</name>
    <dbReference type="NCBI Taxonomy" id="3981"/>
    <lineage>
        <taxon>Eukaryota</taxon>
        <taxon>Viridiplantae</taxon>
        <taxon>Streptophyta</taxon>
        <taxon>Embryophyta</taxon>
        <taxon>Tracheophyta</taxon>
        <taxon>Spermatophyta</taxon>
        <taxon>Magnoliopsida</taxon>
        <taxon>eudicotyledons</taxon>
        <taxon>Gunneridae</taxon>
        <taxon>Pentapetalae</taxon>
        <taxon>rosids</taxon>
        <taxon>fabids</taxon>
        <taxon>Malpighiales</taxon>
        <taxon>Euphorbiaceae</taxon>
        <taxon>Crotonoideae</taxon>
        <taxon>Micrandreae</taxon>
        <taxon>Hevea</taxon>
    </lineage>
</organism>
<dbReference type="Proteomes" id="UP000467840">
    <property type="component" value="Chromosome 9"/>
</dbReference>
<name>A0A6A6M2U2_HEVBR</name>
<keyword evidence="3" id="KW-1185">Reference proteome</keyword>
<feature type="coiled-coil region" evidence="1">
    <location>
        <begin position="100"/>
        <end position="141"/>
    </location>
</feature>
<protein>
    <submittedName>
        <fullName evidence="2">Uncharacterized protein</fullName>
    </submittedName>
</protein>
<comment type="caution">
    <text evidence="2">The sequence shown here is derived from an EMBL/GenBank/DDBJ whole genome shotgun (WGS) entry which is preliminary data.</text>
</comment>